<evidence type="ECO:0000256" key="2">
    <source>
        <dbReference type="SAM" id="Phobius"/>
    </source>
</evidence>
<proteinExistence type="predicted"/>
<keyword evidence="2" id="KW-0812">Transmembrane</keyword>
<reference evidence="3" key="1">
    <citation type="submission" date="2023-01" db="EMBL/GenBank/DDBJ databases">
        <title>Human gut microbiome strain richness.</title>
        <authorList>
            <person name="Chen-Liaw A."/>
        </authorList>
    </citation>
    <scope>NUCLEOTIDE SEQUENCE</scope>
    <source>
        <strain evidence="3">D8_m1001271B151109d0_201107</strain>
    </source>
</reference>
<dbReference type="EMBL" id="JAQLXO010000011">
    <property type="protein sequence ID" value="MDB7982575.1"/>
    <property type="molecule type" value="Genomic_DNA"/>
</dbReference>
<keyword evidence="2" id="KW-1133">Transmembrane helix</keyword>
<evidence type="ECO:0008006" key="5">
    <source>
        <dbReference type="Google" id="ProtNLM"/>
    </source>
</evidence>
<feature type="transmembrane region" description="Helical" evidence="2">
    <location>
        <begin position="43"/>
        <end position="63"/>
    </location>
</feature>
<evidence type="ECO:0000313" key="3">
    <source>
        <dbReference type="EMBL" id="MDB7982575.1"/>
    </source>
</evidence>
<feature type="region of interest" description="Disordered" evidence="1">
    <location>
        <begin position="9"/>
        <end position="40"/>
    </location>
</feature>
<feature type="compositionally biased region" description="Acidic residues" evidence="1">
    <location>
        <begin position="24"/>
        <end position="36"/>
    </location>
</feature>
<sequence length="69" mass="7206">MEKNYEVILDEGTLTVTEKPAGSDSDEDSESTDGEDTATSTNVGIFASLATSALAGLGILAALKKRRKD</sequence>
<organism evidence="3 4">
    <name type="scientific">Faecalicoccus pleomorphus</name>
    <dbReference type="NCBI Taxonomy" id="1323"/>
    <lineage>
        <taxon>Bacteria</taxon>
        <taxon>Bacillati</taxon>
        <taxon>Bacillota</taxon>
        <taxon>Erysipelotrichia</taxon>
        <taxon>Erysipelotrichales</taxon>
        <taxon>Erysipelotrichaceae</taxon>
        <taxon>Faecalicoccus</taxon>
    </lineage>
</organism>
<keyword evidence="2" id="KW-0472">Membrane</keyword>
<gene>
    <name evidence="3" type="ORF">PND82_07080</name>
</gene>
<dbReference type="AlphaFoldDB" id="A0AAW6CUG9"/>
<name>A0AAW6CUG9_9FIRM</name>
<dbReference type="RefSeq" id="WP_272002451.1">
    <property type="nucleotide sequence ID" value="NZ_JAQLXO010000011.1"/>
</dbReference>
<protein>
    <recommendedName>
        <fullName evidence="5">LPXTG cell wall anchor domain-containing protein</fullName>
    </recommendedName>
</protein>
<accession>A0AAW6CUG9</accession>
<evidence type="ECO:0000256" key="1">
    <source>
        <dbReference type="SAM" id="MobiDB-lite"/>
    </source>
</evidence>
<dbReference type="Proteomes" id="UP001212981">
    <property type="component" value="Unassembled WGS sequence"/>
</dbReference>
<comment type="caution">
    <text evidence="3">The sequence shown here is derived from an EMBL/GenBank/DDBJ whole genome shotgun (WGS) entry which is preliminary data.</text>
</comment>
<evidence type="ECO:0000313" key="4">
    <source>
        <dbReference type="Proteomes" id="UP001212981"/>
    </source>
</evidence>